<keyword evidence="2" id="KW-1133">Transmembrane helix</keyword>
<feature type="compositionally biased region" description="Basic and acidic residues" evidence="1">
    <location>
        <begin position="308"/>
        <end position="317"/>
    </location>
</feature>
<comment type="caution">
    <text evidence="3">The sequence shown here is derived from an EMBL/GenBank/DDBJ whole genome shotgun (WGS) entry which is preliminary data.</text>
</comment>
<feature type="compositionally biased region" description="Polar residues" evidence="1">
    <location>
        <begin position="1"/>
        <end position="11"/>
    </location>
</feature>
<evidence type="ECO:0000313" key="4">
    <source>
        <dbReference type="Proteomes" id="UP000355283"/>
    </source>
</evidence>
<evidence type="ECO:0000313" key="3">
    <source>
        <dbReference type="EMBL" id="TFJ82695.1"/>
    </source>
</evidence>
<name>A0A4D9CZ85_9STRA</name>
<organism evidence="3 4">
    <name type="scientific">Nannochloropsis salina CCMP1776</name>
    <dbReference type="NCBI Taxonomy" id="1027361"/>
    <lineage>
        <taxon>Eukaryota</taxon>
        <taxon>Sar</taxon>
        <taxon>Stramenopiles</taxon>
        <taxon>Ochrophyta</taxon>
        <taxon>Eustigmatophyceae</taxon>
        <taxon>Eustigmatales</taxon>
        <taxon>Monodopsidaceae</taxon>
        <taxon>Microchloropsis</taxon>
        <taxon>Microchloropsis salina</taxon>
    </lineage>
</organism>
<sequence length="323" mass="35580">MTDPSVNNRGQTPPPLSFALHSPHRPNNGASHHQTSAHHDDVFHHITRQELPAPSSSTLRLNNPLVRRKHREILVFIFPIVFALIPVVFIVFSSPHAGSRISFDLTTHVPPIICFMLIPMYHIYMFAYRGKGKASLPFFGNIRVHWVLENCNTGELAPLNTLRDFGKISLFLAANATLAASIIVTFAYQIFNRCPNQSLSGCGPDNLYLVAQLVVLIVNFFFVIIHMLMATRFIMNCEFMLNVKEVGGRPLRPEAGRWEGGRVGGREGGREGGKEGGKEGIPRCTSLAEQLYSDFPPPPPGDYGRVARGAEESDGREGGGGAV</sequence>
<dbReference type="EMBL" id="SDOX01000096">
    <property type="protein sequence ID" value="TFJ82695.1"/>
    <property type="molecule type" value="Genomic_DNA"/>
</dbReference>
<feature type="compositionally biased region" description="Basic and acidic residues" evidence="1">
    <location>
        <begin position="254"/>
        <end position="281"/>
    </location>
</feature>
<feature type="region of interest" description="Disordered" evidence="1">
    <location>
        <begin position="254"/>
        <end position="323"/>
    </location>
</feature>
<dbReference type="AlphaFoldDB" id="A0A4D9CZ85"/>
<feature type="transmembrane region" description="Helical" evidence="2">
    <location>
        <begin position="208"/>
        <end position="230"/>
    </location>
</feature>
<accession>A0A4D9CZ85</accession>
<gene>
    <name evidence="3" type="ORF">NSK_006119</name>
</gene>
<feature type="transmembrane region" description="Helical" evidence="2">
    <location>
        <begin position="168"/>
        <end position="188"/>
    </location>
</feature>
<keyword evidence="4" id="KW-1185">Reference proteome</keyword>
<feature type="region of interest" description="Disordered" evidence="1">
    <location>
        <begin position="1"/>
        <end position="37"/>
    </location>
</feature>
<evidence type="ECO:0000256" key="1">
    <source>
        <dbReference type="SAM" id="MobiDB-lite"/>
    </source>
</evidence>
<dbReference type="Proteomes" id="UP000355283">
    <property type="component" value="Unassembled WGS sequence"/>
</dbReference>
<reference evidence="3 4" key="1">
    <citation type="submission" date="2019-01" db="EMBL/GenBank/DDBJ databases">
        <title>Nuclear Genome Assembly of the Microalgal Biofuel strain Nannochloropsis salina CCMP1776.</title>
        <authorList>
            <person name="Hovde B."/>
        </authorList>
    </citation>
    <scope>NUCLEOTIDE SEQUENCE [LARGE SCALE GENOMIC DNA]</scope>
    <source>
        <strain evidence="3 4">CCMP1776</strain>
    </source>
</reference>
<feature type="transmembrane region" description="Helical" evidence="2">
    <location>
        <begin position="105"/>
        <end position="127"/>
    </location>
</feature>
<keyword evidence="2" id="KW-0812">Transmembrane</keyword>
<protein>
    <submittedName>
        <fullName evidence="3">Uncharacterized protein</fullName>
    </submittedName>
</protein>
<keyword evidence="2" id="KW-0472">Membrane</keyword>
<feature type="transmembrane region" description="Helical" evidence="2">
    <location>
        <begin position="73"/>
        <end position="93"/>
    </location>
</feature>
<dbReference type="OrthoDB" id="761598at2759"/>
<evidence type="ECO:0000256" key="2">
    <source>
        <dbReference type="SAM" id="Phobius"/>
    </source>
</evidence>
<proteinExistence type="predicted"/>